<accession>A0A2J6RII4</accession>
<dbReference type="Proteomes" id="UP000235786">
    <property type="component" value="Unassembled WGS sequence"/>
</dbReference>
<evidence type="ECO:0000313" key="2">
    <source>
        <dbReference type="EMBL" id="PMD38325.1"/>
    </source>
</evidence>
<dbReference type="EMBL" id="KZ613948">
    <property type="protein sequence ID" value="PMD38325.1"/>
    <property type="molecule type" value="Genomic_DNA"/>
</dbReference>
<protein>
    <submittedName>
        <fullName evidence="2">Uncharacterized protein</fullName>
    </submittedName>
</protein>
<evidence type="ECO:0000313" key="3">
    <source>
        <dbReference type="Proteomes" id="UP000235786"/>
    </source>
</evidence>
<sequence>MARFLNLALLLTFVTPLILAAPTNPLNAALQARHEYGVYYICYPSCYSATLCTCESK</sequence>
<gene>
    <name evidence="2" type="ORF">L207DRAFT_514238</name>
</gene>
<proteinExistence type="predicted"/>
<organism evidence="2 3">
    <name type="scientific">Hyaloscypha variabilis (strain UAMH 11265 / GT02V1 / F)</name>
    <name type="common">Meliniomyces variabilis</name>
    <dbReference type="NCBI Taxonomy" id="1149755"/>
    <lineage>
        <taxon>Eukaryota</taxon>
        <taxon>Fungi</taxon>
        <taxon>Dikarya</taxon>
        <taxon>Ascomycota</taxon>
        <taxon>Pezizomycotina</taxon>
        <taxon>Leotiomycetes</taxon>
        <taxon>Helotiales</taxon>
        <taxon>Hyaloscyphaceae</taxon>
        <taxon>Hyaloscypha</taxon>
        <taxon>Hyaloscypha variabilis</taxon>
    </lineage>
</organism>
<name>A0A2J6RII4_HYAVF</name>
<keyword evidence="1" id="KW-0732">Signal</keyword>
<feature type="signal peptide" evidence="1">
    <location>
        <begin position="1"/>
        <end position="20"/>
    </location>
</feature>
<dbReference type="AlphaFoldDB" id="A0A2J6RII4"/>
<feature type="chain" id="PRO_5014322058" evidence="1">
    <location>
        <begin position="21"/>
        <end position="57"/>
    </location>
</feature>
<reference evidence="2 3" key="1">
    <citation type="submission" date="2016-04" db="EMBL/GenBank/DDBJ databases">
        <title>A degradative enzymes factory behind the ericoid mycorrhizal symbiosis.</title>
        <authorList>
            <consortium name="DOE Joint Genome Institute"/>
            <person name="Martino E."/>
            <person name="Morin E."/>
            <person name="Grelet G."/>
            <person name="Kuo A."/>
            <person name="Kohler A."/>
            <person name="Daghino S."/>
            <person name="Barry K."/>
            <person name="Choi C."/>
            <person name="Cichocki N."/>
            <person name="Clum A."/>
            <person name="Copeland A."/>
            <person name="Hainaut M."/>
            <person name="Haridas S."/>
            <person name="Labutti K."/>
            <person name="Lindquist E."/>
            <person name="Lipzen A."/>
            <person name="Khouja H.-R."/>
            <person name="Murat C."/>
            <person name="Ohm R."/>
            <person name="Olson A."/>
            <person name="Spatafora J."/>
            <person name="Veneault-Fourrey C."/>
            <person name="Henrissat B."/>
            <person name="Grigoriev I."/>
            <person name="Martin F."/>
            <person name="Perotto S."/>
        </authorList>
    </citation>
    <scope>NUCLEOTIDE SEQUENCE [LARGE SCALE GENOMIC DNA]</scope>
    <source>
        <strain evidence="2 3">F</strain>
    </source>
</reference>
<evidence type="ECO:0000256" key="1">
    <source>
        <dbReference type="SAM" id="SignalP"/>
    </source>
</evidence>
<keyword evidence="3" id="KW-1185">Reference proteome</keyword>